<dbReference type="SUPFAM" id="SSF50129">
    <property type="entry name" value="GroES-like"/>
    <property type="match status" value="1"/>
</dbReference>
<keyword evidence="2" id="KW-0560">Oxidoreductase</keyword>
<dbReference type="Pfam" id="PF13602">
    <property type="entry name" value="ADH_zinc_N_2"/>
    <property type="match status" value="1"/>
</dbReference>
<dbReference type="Gene3D" id="3.40.50.720">
    <property type="entry name" value="NAD(P)-binding Rossmann-like Domain"/>
    <property type="match status" value="1"/>
</dbReference>
<proteinExistence type="predicted"/>
<keyword evidence="3" id="KW-1185">Reference proteome</keyword>
<dbReference type="Pfam" id="PF08240">
    <property type="entry name" value="ADH_N"/>
    <property type="match status" value="1"/>
</dbReference>
<dbReference type="PANTHER" id="PTHR44013">
    <property type="entry name" value="ZINC-TYPE ALCOHOL DEHYDROGENASE-LIKE PROTEIN C16A3.02C"/>
    <property type="match status" value="1"/>
</dbReference>
<dbReference type="InterPro" id="IPR020843">
    <property type="entry name" value="ER"/>
</dbReference>
<dbReference type="Gene3D" id="3.90.180.10">
    <property type="entry name" value="Medium-chain alcohol dehydrogenases, catalytic domain"/>
    <property type="match status" value="1"/>
</dbReference>
<dbReference type="RefSeq" id="WP_311388259.1">
    <property type="nucleotide sequence ID" value="NZ_JAVRHU010000003.1"/>
</dbReference>
<dbReference type="InterPro" id="IPR036291">
    <property type="entry name" value="NAD(P)-bd_dom_sf"/>
</dbReference>
<dbReference type="CDD" id="cd05289">
    <property type="entry name" value="MDR_like_2"/>
    <property type="match status" value="1"/>
</dbReference>
<dbReference type="SMART" id="SM00829">
    <property type="entry name" value="PKS_ER"/>
    <property type="match status" value="1"/>
</dbReference>
<dbReference type="PANTHER" id="PTHR44013:SF1">
    <property type="entry name" value="ZINC-TYPE ALCOHOL DEHYDROGENASE-LIKE PROTEIN C16A3.02C"/>
    <property type="match status" value="1"/>
</dbReference>
<dbReference type="Proteomes" id="UP001250662">
    <property type="component" value="Unassembled WGS sequence"/>
</dbReference>
<protein>
    <submittedName>
        <fullName evidence="2">NADP-dependent oxidoreductase</fullName>
        <ecNumber evidence="2">1.-.-.-</ecNumber>
    </submittedName>
</protein>
<name>A0ABU3BK17_9FLAO</name>
<dbReference type="EMBL" id="JAVRHU010000003">
    <property type="protein sequence ID" value="MDT0622507.1"/>
    <property type="molecule type" value="Genomic_DNA"/>
</dbReference>
<dbReference type="InterPro" id="IPR011032">
    <property type="entry name" value="GroES-like_sf"/>
</dbReference>
<dbReference type="SUPFAM" id="SSF51735">
    <property type="entry name" value="NAD(P)-binding Rossmann-fold domains"/>
    <property type="match status" value="1"/>
</dbReference>
<sequence length="313" mass="33965">MKAILLEQAGGVENLLIKEVEKPTIKDHEVLISTKAISVNPVDFKVRRNPAVIDMIMGKERPVVIGWDIAGTITKVGDKVSKFKIGDKVFGMVNFVGRGSAYAEYVAAPENHLAKIPDGVSFEDAAATTLAALTALQVLQPRVKEGDKVLIHAGSGGVGHFAIQIAKSLGAYVITTSSLKNKDFVLSLGADEFIDYRSQKFEELLTDMDFVFDMFNGDILLNSLKVVKEGGSIISLPTPDFSEEILAIAKERHVDLQFLMVQSSEKGMKTLAELLDKGTIKPHISSTFPLENMGDAHLQLESGRTVGKVIVTV</sequence>
<organism evidence="2 3">
    <name type="scientific">Croceitalea vernalis</name>
    <dbReference type="NCBI Taxonomy" id="3075599"/>
    <lineage>
        <taxon>Bacteria</taxon>
        <taxon>Pseudomonadati</taxon>
        <taxon>Bacteroidota</taxon>
        <taxon>Flavobacteriia</taxon>
        <taxon>Flavobacteriales</taxon>
        <taxon>Flavobacteriaceae</taxon>
        <taxon>Croceitalea</taxon>
    </lineage>
</organism>
<evidence type="ECO:0000259" key="1">
    <source>
        <dbReference type="SMART" id="SM00829"/>
    </source>
</evidence>
<dbReference type="InterPro" id="IPR013154">
    <property type="entry name" value="ADH-like_N"/>
</dbReference>
<evidence type="ECO:0000313" key="3">
    <source>
        <dbReference type="Proteomes" id="UP001250662"/>
    </source>
</evidence>
<gene>
    <name evidence="2" type="ORF">RM520_12815</name>
</gene>
<feature type="domain" description="Enoyl reductase (ER)" evidence="1">
    <location>
        <begin position="10"/>
        <end position="311"/>
    </location>
</feature>
<dbReference type="PROSITE" id="PS01162">
    <property type="entry name" value="QOR_ZETA_CRYSTAL"/>
    <property type="match status" value="1"/>
</dbReference>
<dbReference type="GO" id="GO:0016491">
    <property type="term" value="F:oxidoreductase activity"/>
    <property type="evidence" value="ECO:0007669"/>
    <property type="project" value="UniProtKB-KW"/>
</dbReference>
<dbReference type="InterPro" id="IPR052733">
    <property type="entry name" value="Chloroplast_QOR"/>
</dbReference>
<dbReference type="EC" id="1.-.-.-" evidence="2"/>
<reference evidence="2 3" key="1">
    <citation type="submission" date="2023-09" db="EMBL/GenBank/DDBJ databases">
        <authorList>
            <person name="Rey-Velasco X."/>
        </authorList>
    </citation>
    <scope>NUCLEOTIDE SEQUENCE [LARGE SCALE GENOMIC DNA]</scope>
    <source>
        <strain evidence="2 3">P007</strain>
    </source>
</reference>
<dbReference type="InterPro" id="IPR002364">
    <property type="entry name" value="Quin_OxRdtase/zeta-crystal_CS"/>
</dbReference>
<comment type="caution">
    <text evidence="2">The sequence shown here is derived from an EMBL/GenBank/DDBJ whole genome shotgun (WGS) entry which is preliminary data.</text>
</comment>
<evidence type="ECO:0000313" key="2">
    <source>
        <dbReference type="EMBL" id="MDT0622507.1"/>
    </source>
</evidence>
<accession>A0ABU3BK17</accession>